<evidence type="ECO:0000313" key="3">
    <source>
        <dbReference type="Proteomes" id="UP001187192"/>
    </source>
</evidence>
<reference evidence="2" key="1">
    <citation type="submission" date="2023-07" db="EMBL/GenBank/DDBJ databases">
        <title>draft genome sequence of fig (Ficus carica).</title>
        <authorList>
            <person name="Takahashi T."/>
            <person name="Nishimura K."/>
        </authorList>
    </citation>
    <scope>NUCLEOTIDE SEQUENCE</scope>
</reference>
<dbReference type="Gramene" id="FCD_00018989-RA">
    <property type="protein sequence ID" value="FCD_00018989-RA:cds"/>
    <property type="gene ID" value="FCD_00018989"/>
</dbReference>
<gene>
    <name evidence="2" type="ORF">TIFTF001_024901</name>
</gene>
<dbReference type="Proteomes" id="UP001187192">
    <property type="component" value="Unassembled WGS sequence"/>
</dbReference>
<keyword evidence="1" id="KW-0472">Membrane</keyword>
<feature type="transmembrane region" description="Helical" evidence="1">
    <location>
        <begin position="25"/>
        <end position="46"/>
    </location>
</feature>
<keyword evidence="3" id="KW-1185">Reference proteome</keyword>
<organism evidence="2 3">
    <name type="scientific">Ficus carica</name>
    <name type="common">Common fig</name>
    <dbReference type="NCBI Taxonomy" id="3494"/>
    <lineage>
        <taxon>Eukaryota</taxon>
        <taxon>Viridiplantae</taxon>
        <taxon>Streptophyta</taxon>
        <taxon>Embryophyta</taxon>
        <taxon>Tracheophyta</taxon>
        <taxon>Spermatophyta</taxon>
        <taxon>Magnoliopsida</taxon>
        <taxon>eudicotyledons</taxon>
        <taxon>Gunneridae</taxon>
        <taxon>Pentapetalae</taxon>
        <taxon>rosids</taxon>
        <taxon>fabids</taxon>
        <taxon>Rosales</taxon>
        <taxon>Moraceae</taxon>
        <taxon>Ficeae</taxon>
        <taxon>Ficus</taxon>
    </lineage>
</organism>
<proteinExistence type="predicted"/>
<feature type="transmembrane region" description="Helical" evidence="1">
    <location>
        <begin position="150"/>
        <end position="180"/>
    </location>
</feature>
<evidence type="ECO:0000256" key="1">
    <source>
        <dbReference type="SAM" id="Phobius"/>
    </source>
</evidence>
<feature type="transmembrane region" description="Helical" evidence="1">
    <location>
        <begin position="58"/>
        <end position="86"/>
    </location>
</feature>
<name>A0AA88AYD0_FICCA</name>
<protein>
    <submittedName>
        <fullName evidence="2">Uncharacterized protein</fullName>
    </submittedName>
</protein>
<keyword evidence="1" id="KW-1133">Transmembrane helix</keyword>
<accession>A0AA88AYD0</accession>
<keyword evidence="1" id="KW-0812">Transmembrane</keyword>
<feature type="transmembrane region" description="Helical" evidence="1">
    <location>
        <begin position="117"/>
        <end position="138"/>
    </location>
</feature>
<comment type="caution">
    <text evidence="2">The sequence shown here is derived from an EMBL/GenBank/DDBJ whole genome shotgun (WGS) entry which is preliminary data.</text>
</comment>
<dbReference type="AlphaFoldDB" id="A0AA88AYD0"/>
<evidence type="ECO:0000313" key="2">
    <source>
        <dbReference type="EMBL" id="GMN55786.1"/>
    </source>
</evidence>
<dbReference type="EMBL" id="BTGU01000059">
    <property type="protein sequence ID" value="GMN55786.1"/>
    <property type="molecule type" value="Genomic_DNA"/>
</dbReference>
<sequence>MDDEAAAKAKRVTNIMTFRVTPIRILVSLLAVFLLLWIICLGFGVATEAETETGSSNWGFLVGLVTLLFGIVFVILGLPILTNLFLKLSQQLQKHDETGIYPGCGQMEPVHTIVGRILVTLIAMVMLTWASCTGYRLATEPRREDKYYPLIFPIGIVTIVFGSVYIIIGLGLLADLALALKVQLLLRKKRVIIAEQDPNTEAKSFV</sequence>